<reference evidence="2 3" key="1">
    <citation type="submission" date="2015-09" db="EMBL/GenBank/DDBJ databases">
        <authorList>
            <consortium name="Pathogen Informatics"/>
        </authorList>
    </citation>
    <scope>NUCLEOTIDE SEQUENCE [LARGE SCALE GENOMIC DNA]</scope>
    <source>
        <strain evidence="2 3">2789STDY5608850</strain>
    </source>
</reference>
<sequence length="281" mass="31909">MLSDCRISGFADEINKDFDIQLSVLKELGQEYVELRSADGTGVADLSLEMASELGERMKAAGIRVSSVGSPVGKIKITDDFEPHFETYRHVVELAKLWGVRYIRMFSFYIPEGEDPAQYKEEVFSRMKRMVDYAVEQDVVLLHENEKEIYGDIASRCLELMEAFYGDHFKGVFDFANFVQCGQDTLEAYEMLKPYIFYIHIKDALQEDGEVVLPGDGDGNVKEILSMLDSTGYKGFLSLEPHLVSFDGLDKLEQGARERREQDGVSAYKKAYGRLIELLGR</sequence>
<dbReference type="Pfam" id="PF01261">
    <property type="entry name" value="AP_endonuc_2"/>
    <property type="match status" value="1"/>
</dbReference>
<dbReference type="InterPro" id="IPR050312">
    <property type="entry name" value="IolE/XylAMocC-like"/>
</dbReference>
<protein>
    <submittedName>
        <fullName evidence="2">Xylose isomerase domain-containing protein TIM barrel</fullName>
        <ecNumber evidence="2">4.2.1.118</ecNumber>
    </submittedName>
</protein>
<dbReference type="InterPro" id="IPR036237">
    <property type="entry name" value="Xyl_isomerase-like_sf"/>
</dbReference>
<keyword evidence="2" id="KW-0456">Lyase</keyword>
<dbReference type="EC" id="4.2.1.118" evidence="2"/>
<dbReference type="InterPro" id="IPR013022">
    <property type="entry name" value="Xyl_isomerase-like_TIM-brl"/>
</dbReference>
<gene>
    <name evidence="2" type="primary">asbF</name>
    <name evidence="2" type="ORF">ERS852407_03698</name>
</gene>
<name>A0A174HDE9_9FIRM</name>
<dbReference type="RefSeq" id="WP_055657400.1">
    <property type="nucleotide sequence ID" value="NZ_CABIXC010000010.1"/>
</dbReference>
<keyword evidence="2" id="KW-0413">Isomerase</keyword>
<dbReference type="AlphaFoldDB" id="A0A174HDE9"/>
<evidence type="ECO:0000313" key="3">
    <source>
        <dbReference type="Proteomes" id="UP000095651"/>
    </source>
</evidence>
<evidence type="ECO:0000259" key="1">
    <source>
        <dbReference type="Pfam" id="PF01261"/>
    </source>
</evidence>
<dbReference type="PANTHER" id="PTHR12110:SF41">
    <property type="entry name" value="INOSOSE DEHYDRATASE"/>
    <property type="match status" value="1"/>
</dbReference>
<dbReference type="PANTHER" id="PTHR12110">
    <property type="entry name" value="HYDROXYPYRUVATE ISOMERASE"/>
    <property type="match status" value="1"/>
</dbReference>
<dbReference type="Proteomes" id="UP000095651">
    <property type="component" value="Unassembled WGS sequence"/>
</dbReference>
<dbReference type="GO" id="GO:0046565">
    <property type="term" value="F:3-dehydroshikimate dehydratase activity"/>
    <property type="evidence" value="ECO:0007669"/>
    <property type="project" value="UniProtKB-EC"/>
</dbReference>
<accession>A0A174HDE9</accession>
<feature type="domain" description="Xylose isomerase-like TIM barrel" evidence="1">
    <location>
        <begin position="24"/>
        <end position="249"/>
    </location>
</feature>
<dbReference type="SUPFAM" id="SSF51658">
    <property type="entry name" value="Xylose isomerase-like"/>
    <property type="match status" value="1"/>
</dbReference>
<dbReference type="Gene3D" id="3.20.20.150">
    <property type="entry name" value="Divalent-metal-dependent TIM barrel enzymes"/>
    <property type="match status" value="1"/>
</dbReference>
<organism evidence="2 3">
    <name type="scientific">Hungatella hathewayi</name>
    <dbReference type="NCBI Taxonomy" id="154046"/>
    <lineage>
        <taxon>Bacteria</taxon>
        <taxon>Bacillati</taxon>
        <taxon>Bacillota</taxon>
        <taxon>Clostridia</taxon>
        <taxon>Lachnospirales</taxon>
        <taxon>Lachnospiraceae</taxon>
        <taxon>Hungatella</taxon>
    </lineage>
</organism>
<dbReference type="EMBL" id="CYZE01000010">
    <property type="protein sequence ID" value="CUO71366.1"/>
    <property type="molecule type" value="Genomic_DNA"/>
</dbReference>
<evidence type="ECO:0000313" key="2">
    <source>
        <dbReference type="EMBL" id="CUO71366.1"/>
    </source>
</evidence>
<dbReference type="GO" id="GO:0016853">
    <property type="term" value="F:isomerase activity"/>
    <property type="evidence" value="ECO:0007669"/>
    <property type="project" value="UniProtKB-KW"/>
</dbReference>
<proteinExistence type="predicted"/>